<dbReference type="PANTHER" id="PTHR43625:SF40">
    <property type="entry name" value="ALDO-KETO REDUCTASE YAKC [NADP(+)]"/>
    <property type="match status" value="1"/>
</dbReference>
<evidence type="ECO:0000256" key="1">
    <source>
        <dbReference type="ARBA" id="ARBA00023002"/>
    </source>
</evidence>
<feature type="region of interest" description="Disordered" evidence="2">
    <location>
        <begin position="268"/>
        <end position="313"/>
    </location>
</feature>
<feature type="compositionally biased region" description="Low complexity" evidence="2">
    <location>
        <begin position="274"/>
        <end position="285"/>
    </location>
</feature>
<name>A0A2S9YSQ1_9BACT</name>
<protein>
    <submittedName>
        <fullName evidence="4">Putative oxidoreductase YdbC</fullName>
        <ecNumber evidence="4">1.-.-.-</ecNumber>
    </submittedName>
</protein>
<dbReference type="Pfam" id="PF00248">
    <property type="entry name" value="Aldo_ket_red"/>
    <property type="match status" value="1"/>
</dbReference>
<evidence type="ECO:0000313" key="4">
    <source>
        <dbReference type="EMBL" id="PRQ08127.1"/>
    </source>
</evidence>
<comment type="caution">
    <text evidence="4">The sequence shown here is derived from an EMBL/GenBank/DDBJ whole genome shotgun (WGS) entry which is preliminary data.</text>
</comment>
<dbReference type="Gene3D" id="3.20.20.100">
    <property type="entry name" value="NADP-dependent oxidoreductase domain"/>
    <property type="match status" value="1"/>
</dbReference>
<dbReference type="InterPro" id="IPR023210">
    <property type="entry name" value="NADP_OxRdtase_dom"/>
</dbReference>
<dbReference type="Proteomes" id="UP000238823">
    <property type="component" value="Unassembled WGS sequence"/>
</dbReference>
<dbReference type="GO" id="GO:0016491">
    <property type="term" value="F:oxidoreductase activity"/>
    <property type="evidence" value="ECO:0007669"/>
    <property type="project" value="UniProtKB-KW"/>
</dbReference>
<dbReference type="InterPro" id="IPR050791">
    <property type="entry name" value="Aldo-Keto_reductase"/>
</dbReference>
<evidence type="ECO:0000256" key="2">
    <source>
        <dbReference type="SAM" id="MobiDB-lite"/>
    </source>
</evidence>
<reference evidence="4 5" key="1">
    <citation type="submission" date="2018-03" db="EMBL/GenBank/DDBJ databases">
        <title>Draft Genome Sequences of the Obligatory Marine Myxobacteria Enhygromyxa salina SWB007.</title>
        <authorList>
            <person name="Poehlein A."/>
            <person name="Moghaddam J.A."/>
            <person name="Harms H."/>
            <person name="Alanjari M."/>
            <person name="Koenig G.M."/>
            <person name="Daniel R."/>
            <person name="Schaeberle T.F."/>
        </authorList>
    </citation>
    <scope>NUCLEOTIDE SEQUENCE [LARGE SCALE GENOMIC DNA]</scope>
    <source>
        <strain evidence="4 5">SWB007</strain>
    </source>
</reference>
<sequence length="313" mass="32896">MDHHALGDLDISGIGLGCMPLSQPGLLPDRPRALATVHAALDAGVTLLDTADIYAPDGERFGHNEELVGEAIRTWGSAAERARVVVATKGGITRRPGPDGDMWGRDASPHGLARAARASARRLGVDVIDLYFLHRLDPSVCFDEQVGGLAQVKADGIARHIGLSNVNLAQLDRALQLVGGPGEGGVVAVQNEYSPRYRQDANVLERCVERGVVFLPWSPLGGASQASELGSRYAAFAQVADARGVSAQEVTLAWLRGLGPGVIPIPGSTRPETARSSAAAAGLALTDEQMRRLSATSPENTSVFPDDTPPPPM</sequence>
<dbReference type="EC" id="1.-.-.-" evidence="4"/>
<evidence type="ECO:0000259" key="3">
    <source>
        <dbReference type="Pfam" id="PF00248"/>
    </source>
</evidence>
<dbReference type="GO" id="GO:0005737">
    <property type="term" value="C:cytoplasm"/>
    <property type="evidence" value="ECO:0007669"/>
    <property type="project" value="TreeGrafter"/>
</dbReference>
<dbReference type="AlphaFoldDB" id="A0A2S9YSQ1"/>
<feature type="compositionally biased region" description="Polar residues" evidence="2">
    <location>
        <begin position="294"/>
        <end position="303"/>
    </location>
</feature>
<evidence type="ECO:0000313" key="5">
    <source>
        <dbReference type="Proteomes" id="UP000238823"/>
    </source>
</evidence>
<feature type="domain" description="NADP-dependent oxidoreductase" evidence="3">
    <location>
        <begin position="14"/>
        <end position="295"/>
    </location>
</feature>
<dbReference type="PANTHER" id="PTHR43625">
    <property type="entry name" value="AFLATOXIN B1 ALDEHYDE REDUCTASE"/>
    <property type="match status" value="1"/>
</dbReference>
<keyword evidence="1 4" id="KW-0560">Oxidoreductase</keyword>
<dbReference type="SUPFAM" id="SSF51430">
    <property type="entry name" value="NAD(P)-linked oxidoreductase"/>
    <property type="match status" value="1"/>
</dbReference>
<proteinExistence type="predicted"/>
<accession>A0A2S9YSQ1</accession>
<organism evidence="4 5">
    <name type="scientific">Enhygromyxa salina</name>
    <dbReference type="NCBI Taxonomy" id="215803"/>
    <lineage>
        <taxon>Bacteria</taxon>
        <taxon>Pseudomonadati</taxon>
        <taxon>Myxococcota</taxon>
        <taxon>Polyangia</taxon>
        <taxon>Nannocystales</taxon>
        <taxon>Nannocystaceae</taxon>
        <taxon>Enhygromyxa</taxon>
    </lineage>
</organism>
<dbReference type="RefSeq" id="WP_219907943.1">
    <property type="nucleotide sequence ID" value="NZ_PVNL01000044.1"/>
</dbReference>
<dbReference type="InterPro" id="IPR036812">
    <property type="entry name" value="NAD(P)_OxRdtase_dom_sf"/>
</dbReference>
<gene>
    <name evidence="4" type="primary">ydbC_2</name>
    <name evidence="4" type="ORF">ENSA7_20990</name>
</gene>
<dbReference type="EMBL" id="PVNL01000044">
    <property type="protein sequence ID" value="PRQ08127.1"/>
    <property type="molecule type" value="Genomic_DNA"/>
</dbReference>
<dbReference type="CDD" id="cd19088">
    <property type="entry name" value="AKR_AKR13B1"/>
    <property type="match status" value="1"/>
</dbReference>